<name>A0A842HRX9_9BURK</name>
<comment type="caution">
    <text evidence="2">The sequence shown here is derived from an EMBL/GenBank/DDBJ whole genome shotgun (WGS) entry which is preliminary data.</text>
</comment>
<keyword evidence="3" id="KW-1185">Reference proteome</keyword>
<gene>
    <name evidence="2" type="ORF">GTU67_13965</name>
</gene>
<dbReference type="AlphaFoldDB" id="A0A842HRX9"/>
<proteinExistence type="predicted"/>
<accession>A0A842HRX9</accession>
<feature type="region of interest" description="Disordered" evidence="1">
    <location>
        <begin position="1"/>
        <end position="30"/>
    </location>
</feature>
<evidence type="ECO:0000256" key="1">
    <source>
        <dbReference type="SAM" id="MobiDB-lite"/>
    </source>
</evidence>
<feature type="compositionally biased region" description="Polar residues" evidence="1">
    <location>
        <begin position="1"/>
        <end position="16"/>
    </location>
</feature>
<evidence type="ECO:0000313" key="3">
    <source>
        <dbReference type="Proteomes" id="UP000545386"/>
    </source>
</evidence>
<organism evidence="2 3">
    <name type="scientific">Pusillimonas minor</name>
    <dbReference type="NCBI Taxonomy" id="2697024"/>
    <lineage>
        <taxon>Bacteria</taxon>
        <taxon>Pseudomonadati</taxon>
        <taxon>Pseudomonadota</taxon>
        <taxon>Betaproteobacteria</taxon>
        <taxon>Burkholderiales</taxon>
        <taxon>Alcaligenaceae</taxon>
        <taxon>Pusillimonas</taxon>
    </lineage>
</organism>
<sequence>MDTQISTTHPADTSDVTQEHVATPRPRRTKAVASTDLTLTQFDSLPNAAHVRLPVVKGLLGCSSATVWRRVKAREIPEPKKFGGRITAWNVGELRRTLSGADKVS</sequence>
<dbReference type="RefSeq" id="WP_185780655.1">
    <property type="nucleotide sequence ID" value="NZ_JACJUU010000017.1"/>
</dbReference>
<reference evidence="2 3" key="1">
    <citation type="submission" date="2020-08" db="EMBL/GenBank/DDBJ databases">
        <title>Paraeoetvoesia sp. YC-7-48 draft genome sequence.</title>
        <authorList>
            <person name="Yao L."/>
        </authorList>
    </citation>
    <scope>NUCLEOTIDE SEQUENCE [LARGE SCALE GENOMIC DNA]</scope>
    <source>
        <strain evidence="3">YC-7-48</strain>
    </source>
</reference>
<dbReference type="EMBL" id="JACJUU010000017">
    <property type="protein sequence ID" value="MBC2771013.1"/>
    <property type="molecule type" value="Genomic_DNA"/>
</dbReference>
<evidence type="ECO:0000313" key="2">
    <source>
        <dbReference type="EMBL" id="MBC2771013.1"/>
    </source>
</evidence>
<dbReference type="Proteomes" id="UP000545386">
    <property type="component" value="Unassembled WGS sequence"/>
</dbReference>
<protein>
    <submittedName>
        <fullName evidence="2">AlpA family phage regulatory protein</fullName>
    </submittedName>
</protein>